<reference evidence="7 8" key="1">
    <citation type="submission" date="2016-02" db="EMBL/GenBank/DDBJ databases">
        <title>Genome analysis of coral dinoflagellate symbionts highlights evolutionary adaptations to a symbiotic lifestyle.</title>
        <authorList>
            <person name="Aranda M."/>
            <person name="Li Y."/>
            <person name="Liew Y.J."/>
            <person name="Baumgarten S."/>
            <person name="Simakov O."/>
            <person name="Wilson M."/>
            <person name="Piel J."/>
            <person name="Ashoor H."/>
            <person name="Bougouffa S."/>
            <person name="Bajic V.B."/>
            <person name="Ryu T."/>
            <person name="Ravasi T."/>
            <person name="Bayer T."/>
            <person name="Micklem G."/>
            <person name="Kim H."/>
            <person name="Bhak J."/>
            <person name="Lajeunesse T.C."/>
            <person name="Voolstra C.R."/>
        </authorList>
    </citation>
    <scope>NUCLEOTIDE SEQUENCE [LARGE SCALE GENOMIC DNA]</scope>
    <source>
        <strain evidence="7 8">CCMP2467</strain>
    </source>
</reference>
<dbReference type="InterPro" id="IPR041569">
    <property type="entry name" value="AAA_lid_3"/>
</dbReference>
<feature type="region of interest" description="Disordered" evidence="5">
    <location>
        <begin position="568"/>
        <end position="601"/>
    </location>
</feature>
<evidence type="ECO:0000313" key="8">
    <source>
        <dbReference type="Proteomes" id="UP000186817"/>
    </source>
</evidence>
<keyword evidence="3" id="KW-0547">Nucleotide-binding</keyword>
<comment type="subcellular location">
    <subcellularLocation>
        <location evidence="1">Cytoplasm</location>
    </subcellularLocation>
</comment>
<dbReference type="SUPFAM" id="SSF52540">
    <property type="entry name" value="P-loop containing nucleoside triphosphate hydrolases"/>
    <property type="match status" value="1"/>
</dbReference>
<dbReference type="InterPro" id="IPR003593">
    <property type="entry name" value="AAA+_ATPase"/>
</dbReference>
<dbReference type="PANTHER" id="PTHR23074:SF83">
    <property type="entry name" value="VACUOLAR PROTEIN SORTING-ASSOCIATED PROTEIN 4A"/>
    <property type="match status" value="1"/>
</dbReference>
<protein>
    <submittedName>
        <fullName evidence="7">Putative spastin-like spas-1</fullName>
    </submittedName>
</protein>
<dbReference type="Pfam" id="PF17862">
    <property type="entry name" value="AAA_lid_3"/>
    <property type="match status" value="1"/>
</dbReference>
<dbReference type="SMART" id="SM00382">
    <property type="entry name" value="AAA"/>
    <property type="match status" value="1"/>
</dbReference>
<organism evidence="7 8">
    <name type="scientific">Symbiodinium microadriaticum</name>
    <name type="common">Dinoflagellate</name>
    <name type="synonym">Zooxanthella microadriatica</name>
    <dbReference type="NCBI Taxonomy" id="2951"/>
    <lineage>
        <taxon>Eukaryota</taxon>
        <taxon>Sar</taxon>
        <taxon>Alveolata</taxon>
        <taxon>Dinophyceae</taxon>
        <taxon>Suessiales</taxon>
        <taxon>Symbiodiniaceae</taxon>
        <taxon>Symbiodinium</taxon>
    </lineage>
</organism>
<dbReference type="AlphaFoldDB" id="A0A1Q9DLE5"/>
<evidence type="ECO:0000256" key="4">
    <source>
        <dbReference type="ARBA" id="ARBA00022840"/>
    </source>
</evidence>
<dbReference type="GO" id="GO:0005524">
    <property type="term" value="F:ATP binding"/>
    <property type="evidence" value="ECO:0007669"/>
    <property type="project" value="UniProtKB-KW"/>
</dbReference>
<keyword evidence="4" id="KW-0067">ATP-binding</keyword>
<dbReference type="Gene3D" id="3.40.50.300">
    <property type="entry name" value="P-loop containing nucleotide triphosphate hydrolases"/>
    <property type="match status" value="1"/>
</dbReference>
<dbReference type="Proteomes" id="UP000186817">
    <property type="component" value="Unassembled WGS sequence"/>
</dbReference>
<keyword evidence="2" id="KW-0963">Cytoplasm</keyword>
<dbReference type="OrthoDB" id="29072at2759"/>
<gene>
    <name evidence="7" type="primary">spas-1</name>
    <name evidence="7" type="ORF">AK812_SmicGene21829</name>
</gene>
<accession>A0A1Q9DLE5</accession>
<dbReference type="GO" id="GO:0016887">
    <property type="term" value="F:ATP hydrolysis activity"/>
    <property type="evidence" value="ECO:0007669"/>
    <property type="project" value="InterPro"/>
</dbReference>
<proteinExistence type="predicted"/>
<feature type="domain" description="AAA+ ATPase" evidence="6">
    <location>
        <begin position="338"/>
        <end position="474"/>
    </location>
</feature>
<dbReference type="Gene3D" id="1.10.8.60">
    <property type="match status" value="1"/>
</dbReference>
<dbReference type="GO" id="GO:0005737">
    <property type="term" value="C:cytoplasm"/>
    <property type="evidence" value="ECO:0007669"/>
    <property type="project" value="UniProtKB-SubCell"/>
</dbReference>
<evidence type="ECO:0000256" key="5">
    <source>
        <dbReference type="SAM" id="MobiDB-lite"/>
    </source>
</evidence>
<evidence type="ECO:0000256" key="2">
    <source>
        <dbReference type="ARBA" id="ARBA00022490"/>
    </source>
</evidence>
<evidence type="ECO:0000313" key="7">
    <source>
        <dbReference type="EMBL" id="OLP96004.1"/>
    </source>
</evidence>
<evidence type="ECO:0000256" key="3">
    <source>
        <dbReference type="ARBA" id="ARBA00022741"/>
    </source>
</evidence>
<dbReference type="InterPro" id="IPR003959">
    <property type="entry name" value="ATPase_AAA_core"/>
</dbReference>
<comment type="caution">
    <text evidence="7">The sequence shown here is derived from an EMBL/GenBank/DDBJ whole genome shotgun (WGS) entry which is preliminary data.</text>
</comment>
<evidence type="ECO:0000259" key="6">
    <source>
        <dbReference type="SMART" id="SM00382"/>
    </source>
</evidence>
<dbReference type="EMBL" id="LSRX01000483">
    <property type="protein sequence ID" value="OLP96004.1"/>
    <property type="molecule type" value="Genomic_DNA"/>
</dbReference>
<dbReference type="Pfam" id="PF00004">
    <property type="entry name" value="AAA"/>
    <property type="match status" value="1"/>
</dbReference>
<dbReference type="InterPro" id="IPR027417">
    <property type="entry name" value="P-loop_NTPase"/>
</dbReference>
<keyword evidence="8" id="KW-1185">Reference proteome</keyword>
<name>A0A1Q9DLE5_SYMMI</name>
<dbReference type="FunFam" id="3.40.50.300:FF:001054">
    <property type="entry name" value="ATPase, AAA family, putative"/>
    <property type="match status" value="1"/>
</dbReference>
<dbReference type="PANTHER" id="PTHR23074">
    <property type="entry name" value="AAA DOMAIN-CONTAINING"/>
    <property type="match status" value="1"/>
</dbReference>
<dbReference type="InterPro" id="IPR050304">
    <property type="entry name" value="MT-severing_AAA_ATPase"/>
</dbReference>
<sequence>MASSSPVRCELERNELYSQLAASMIKESISRTLGKGANMADRQLRLERELQILGQLSEQGCVAEQGSKESAQVLGELWDHVEDELVSCFAAQAETLPRLSVVPPGEVVQLVDDTGELEEELLRLRSQPFWKRSLTVPPFPAALKPVSSESNAPAFKKASVVEACEAHAAHAAAPACNPVTFPNPGQSHARNESRESDIGVEAAARAGNVSSFRSAADLFPEVAHKSQPQPCTLKKQQEFDDVSQSILKRDSKCRAPKRLADGSDKLQREWSDAWLRIADADQLERLVPALEATIHRTDADAVQKEDIAGLSFVKAQIEEVLILPRLHPELFLSALTKPARGLLLFGPPGTGKTLLAKWIAAECGATFFNINASSVMSKWIGEAEKTVKALFQLAADRQPSVIFLDEIDSLLSQRRDADNEASRRVKNEFLTSLEGAETAADEKILCVGATNMPWDLDHAVLRRLPKRLYVPLPGRRARRSLLVAQLAKHNSKVGLQGDMSASDIDYIVEHTEGFSCSDLQQLLCEAAMGPVREVAAARLRHSGDSTAHRGPRDIARHDFDCALRRVKPTHNAEQGRRHRAFNDEHGTCRGEDAMQDTEGDD</sequence>
<feature type="compositionally biased region" description="Basic and acidic residues" evidence="5">
    <location>
        <begin position="580"/>
        <end position="592"/>
    </location>
</feature>
<evidence type="ECO:0000256" key="1">
    <source>
        <dbReference type="ARBA" id="ARBA00004496"/>
    </source>
</evidence>